<accession>A0A6I2KZX6</accession>
<evidence type="ECO:0000313" key="1">
    <source>
        <dbReference type="EMBL" id="MRW90034.1"/>
    </source>
</evidence>
<dbReference type="EMBL" id="WKJK01000003">
    <property type="protein sequence ID" value="MRW90034.1"/>
    <property type="molecule type" value="Genomic_DNA"/>
</dbReference>
<dbReference type="AlphaFoldDB" id="A0A6I2KZX6"/>
<evidence type="ECO:0000313" key="2">
    <source>
        <dbReference type="Proteomes" id="UP000433309"/>
    </source>
</evidence>
<reference evidence="1 2" key="1">
    <citation type="submission" date="2019-11" db="EMBL/GenBank/DDBJ databases">
        <title>Novel species isolated from a subtropical stream in China.</title>
        <authorList>
            <person name="Lu H."/>
        </authorList>
    </citation>
    <scope>NUCLEOTIDE SEQUENCE [LARGE SCALE GENOMIC DNA]</scope>
    <source>
        <strain evidence="1 2">FT80W</strain>
    </source>
</reference>
<dbReference type="Proteomes" id="UP000433309">
    <property type="component" value="Unassembled WGS sequence"/>
</dbReference>
<keyword evidence="2" id="KW-1185">Reference proteome</keyword>
<name>A0A6I2KZX6_9BURK</name>
<proteinExistence type="predicted"/>
<organism evidence="1 2">
    <name type="scientific">Duganella guangzhouensis</name>
    <dbReference type="NCBI Taxonomy" id="2666084"/>
    <lineage>
        <taxon>Bacteria</taxon>
        <taxon>Pseudomonadati</taxon>
        <taxon>Pseudomonadota</taxon>
        <taxon>Betaproteobacteria</taxon>
        <taxon>Burkholderiales</taxon>
        <taxon>Oxalobacteraceae</taxon>
        <taxon>Telluria group</taxon>
        <taxon>Duganella</taxon>
    </lineage>
</organism>
<protein>
    <submittedName>
        <fullName evidence="1">Uncharacterized protein</fullName>
    </submittedName>
</protein>
<gene>
    <name evidence="1" type="ORF">GJ699_08575</name>
</gene>
<sequence length="140" mass="15904">MSYDLMVFLPASAPADREEFMDWYDEQTEWDEGHSYHDPIVTAPSLSDLFKELVETFPAMNGPYAKSDLPTDETTLADYSIGKHVIYICFSWPKAEQAYAELHRLAAKHKVGFFDVSSDTGAVWLPNADGQLKIVHEQQE</sequence>
<dbReference type="RefSeq" id="WP_154375034.1">
    <property type="nucleotide sequence ID" value="NZ_WKJK01000003.1"/>
</dbReference>
<comment type="caution">
    <text evidence="1">The sequence shown here is derived from an EMBL/GenBank/DDBJ whole genome shotgun (WGS) entry which is preliminary data.</text>
</comment>